<sequence length="179" mass="18164">MLKKPSSVLGGSVNSRRLIASIAVGAALALGTTGCSMISPQATTIEYSAAEGVNVYDNGPLDVRNAFIVANEDGSAGNFVAAIVNDTDESHTLRIELGEGSSSIPLTVRVPAKTTISLGAEGEDPILVEDLDTPAGADIPGYFQSGDAEGTLIPVPVLDGELPYLAPLVPSEAEAEAAG</sequence>
<keyword evidence="2" id="KW-1185">Reference proteome</keyword>
<reference evidence="1 2" key="1">
    <citation type="submission" date="2020-08" db="EMBL/GenBank/DDBJ databases">
        <title>A Genomic Blueprint of the Chicken Gut Microbiome.</title>
        <authorList>
            <person name="Gilroy R."/>
            <person name="Ravi A."/>
            <person name="Getino M."/>
            <person name="Pursley I."/>
            <person name="Horton D.L."/>
            <person name="Alikhan N.-F."/>
            <person name="Baker D."/>
            <person name="Gharbi K."/>
            <person name="Hall N."/>
            <person name="Watson M."/>
            <person name="Adriaenssens E.M."/>
            <person name="Foster-Nyarko E."/>
            <person name="Jarju S."/>
            <person name="Secka A."/>
            <person name="Antonio M."/>
            <person name="Oren A."/>
            <person name="Chaudhuri R."/>
            <person name="La Ragione R.M."/>
            <person name="Hildebrand F."/>
            <person name="Pallen M.J."/>
        </authorList>
    </citation>
    <scope>NUCLEOTIDE SEQUENCE [LARGE SCALE GENOMIC DNA]</scope>
    <source>
        <strain evidence="1 2">Sa1CUA4</strain>
    </source>
</reference>
<dbReference type="GO" id="GO:0032259">
    <property type="term" value="P:methylation"/>
    <property type="evidence" value="ECO:0007669"/>
    <property type="project" value="UniProtKB-KW"/>
</dbReference>
<dbReference type="PROSITE" id="PS51257">
    <property type="entry name" value="PROKAR_LIPOPROTEIN"/>
    <property type="match status" value="1"/>
</dbReference>
<evidence type="ECO:0000313" key="2">
    <source>
        <dbReference type="Proteomes" id="UP000602532"/>
    </source>
</evidence>
<name>A0ABR8X266_9MICO</name>
<dbReference type="Proteomes" id="UP000602532">
    <property type="component" value="Unassembled WGS sequence"/>
</dbReference>
<gene>
    <name evidence="1" type="ORF">H9622_07160</name>
</gene>
<comment type="caution">
    <text evidence="1">The sequence shown here is derived from an EMBL/GenBank/DDBJ whole genome shotgun (WGS) entry which is preliminary data.</text>
</comment>
<dbReference type="GO" id="GO:0008168">
    <property type="term" value="F:methyltransferase activity"/>
    <property type="evidence" value="ECO:0007669"/>
    <property type="project" value="UniProtKB-KW"/>
</dbReference>
<proteinExistence type="predicted"/>
<dbReference type="EMBL" id="JACSPM010000002">
    <property type="protein sequence ID" value="MBD8023370.1"/>
    <property type="molecule type" value="Genomic_DNA"/>
</dbReference>
<keyword evidence="1" id="KW-0808">Transferase</keyword>
<protein>
    <submittedName>
        <fullName evidence="1">DNA modification methylase</fullName>
    </submittedName>
</protein>
<organism evidence="1 2">
    <name type="scientific">Microbacterium gallinarum</name>
    <dbReference type="NCBI Taxonomy" id="2762209"/>
    <lineage>
        <taxon>Bacteria</taxon>
        <taxon>Bacillati</taxon>
        <taxon>Actinomycetota</taxon>
        <taxon>Actinomycetes</taxon>
        <taxon>Micrococcales</taxon>
        <taxon>Microbacteriaceae</taxon>
        <taxon>Microbacterium</taxon>
    </lineage>
</organism>
<evidence type="ECO:0000313" key="1">
    <source>
        <dbReference type="EMBL" id="MBD8023370.1"/>
    </source>
</evidence>
<keyword evidence="1" id="KW-0489">Methyltransferase</keyword>
<accession>A0ABR8X266</accession>